<accession>A0A1J7I7V8</accession>
<gene>
    <name evidence="1" type="ORF">CONLIGDRAFT_637539</name>
</gene>
<dbReference type="Proteomes" id="UP000182658">
    <property type="component" value="Unassembled WGS sequence"/>
</dbReference>
<dbReference type="InParanoid" id="A0A1J7I7V8"/>
<organism evidence="1 2">
    <name type="scientific">Coniochaeta ligniaria NRRL 30616</name>
    <dbReference type="NCBI Taxonomy" id="1408157"/>
    <lineage>
        <taxon>Eukaryota</taxon>
        <taxon>Fungi</taxon>
        <taxon>Dikarya</taxon>
        <taxon>Ascomycota</taxon>
        <taxon>Pezizomycotina</taxon>
        <taxon>Sordariomycetes</taxon>
        <taxon>Sordariomycetidae</taxon>
        <taxon>Coniochaetales</taxon>
        <taxon>Coniochaetaceae</taxon>
        <taxon>Coniochaeta</taxon>
    </lineage>
</organism>
<proteinExistence type="predicted"/>
<evidence type="ECO:0000313" key="1">
    <source>
        <dbReference type="EMBL" id="OIW23574.1"/>
    </source>
</evidence>
<name>A0A1J7I7V8_9PEZI</name>
<evidence type="ECO:0000313" key="2">
    <source>
        <dbReference type="Proteomes" id="UP000182658"/>
    </source>
</evidence>
<dbReference type="EMBL" id="KV875106">
    <property type="protein sequence ID" value="OIW23574.1"/>
    <property type="molecule type" value="Genomic_DNA"/>
</dbReference>
<protein>
    <submittedName>
        <fullName evidence="1">Uncharacterized protein</fullName>
    </submittedName>
</protein>
<dbReference type="AlphaFoldDB" id="A0A1J7I7V8"/>
<reference evidence="1 2" key="1">
    <citation type="submission" date="2016-10" db="EMBL/GenBank/DDBJ databases">
        <title>Draft genome sequence of Coniochaeta ligniaria NRRL30616, a lignocellulolytic fungus for bioabatement of inhibitors in plant biomass hydrolysates.</title>
        <authorList>
            <consortium name="DOE Joint Genome Institute"/>
            <person name="Jimenez D.J."/>
            <person name="Hector R.E."/>
            <person name="Riley R."/>
            <person name="Sun H."/>
            <person name="Grigoriev I.V."/>
            <person name="Van Elsas J.D."/>
            <person name="Nichols N.N."/>
        </authorList>
    </citation>
    <scope>NUCLEOTIDE SEQUENCE [LARGE SCALE GENOMIC DNA]</scope>
    <source>
        <strain evidence="1 2">NRRL 30616</strain>
    </source>
</reference>
<sequence length="51" mass="5562">MVTRCSTFLRPWPSEAGKIPASVLGSYPPTRPSPCDKPSVCPVQNQCLCQQ</sequence>
<keyword evidence="2" id="KW-1185">Reference proteome</keyword>